<organism evidence="1 2">
    <name type="scientific">Malassezia vespertilionis</name>
    <dbReference type="NCBI Taxonomy" id="2020962"/>
    <lineage>
        <taxon>Eukaryota</taxon>
        <taxon>Fungi</taxon>
        <taxon>Dikarya</taxon>
        <taxon>Basidiomycota</taxon>
        <taxon>Ustilaginomycotina</taxon>
        <taxon>Malasseziomycetes</taxon>
        <taxon>Malasseziales</taxon>
        <taxon>Malasseziaceae</taxon>
        <taxon>Malassezia</taxon>
    </lineage>
</organism>
<accession>A0A2N1JBI2</accession>
<dbReference type="AlphaFoldDB" id="A0A2N1JBI2"/>
<dbReference type="OrthoDB" id="5397701at2759"/>
<protein>
    <submittedName>
        <fullName evidence="1">Uncharacterized protein</fullName>
    </submittedName>
</protein>
<dbReference type="Proteomes" id="UP000232875">
    <property type="component" value="Unassembled WGS sequence"/>
</dbReference>
<reference evidence="1 2" key="1">
    <citation type="submission" date="2017-10" db="EMBL/GenBank/DDBJ databases">
        <title>A novel species of cold-tolerant Malassezia isolated from bats.</title>
        <authorList>
            <person name="Lorch J.M."/>
            <person name="Palmer J.M."/>
            <person name="Vanderwolf K.J."/>
            <person name="Schmidt K.Z."/>
            <person name="Verant M.L."/>
            <person name="Weller T.J."/>
            <person name="Blehert D.S."/>
        </authorList>
    </citation>
    <scope>NUCLEOTIDE SEQUENCE [LARGE SCALE GENOMIC DNA]</scope>
    <source>
        <strain evidence="1 2">NWHC:44797-103</strain>
    </source>
</reference>
<dbReference type="STRING" id="2020962.A0A2N1JBI2"/>
<evidence type="ECO:0000313" key="1">
    <source>
        <dbReference type="EMBL" id="PKI83903.1"/>
    </source>
</evidence>
<dbReference type="PANTHER" id="PTHR37331:SF1">
    <property type="entry name" value="YALI0F11671P"/>
    <property type="match status" value="1"/>
</dbReference>
<keyword evidence="2" id="KW-1185">Reference proteome</keyword>
<proteinExistence type="predicted"/>
<sequence>MSFLRGVRGLLRSPPSTVRARLSAQPAVMLRPVRAFHVSIRTASQVIADQDPETGLYYHEIDNGTYAVSFLKRPPKNPTSIAVIAHVTSANNSPDEQLRHSPDKVWINPAFFDALHHVLKANVADDETLMVEANLRKNGFAHLCATDSIFASVGFTDAKIAPESYERNNMYRFSVRTQGPMRIPERWLRLMRDYIQKNE</sequence>
<dbReference type="PANTHER" id="PTHR37331">
    <property type="entry name" value="YALI0F11671P"/>
    <property type="match status" value="1"/>
</dbReference>
<evidence type="ECO:0000313" key="2">
    <source>
        <dbReference type="Proteomes" id="UP000232875"/>
    </source>
</evidence>
<name>A0A2N1JBI2_9BASI</name>
<gene>
    <name evidence="1" type="ORF">MVES_002262</name>
</gene>
<dbReference type="EMBL" id="KZ454990">
    <property type="protein sequence ID" value="PKI83903.1"/>
    <property type="molecule type" value="Genomic_DNA"/>
</dbReference>